<keyword evidence="1" id="KW-0479">Metal-binding</keyword>
<evidence type="ECO:0000256" key="1">
    <source>
        <dbReference type="ARBA" id="ARBA00022723"/>
    </source>
</evidence>
<dbReference type="Proteomes" id="UP000041356">
    <property type="component" value="Unassembled WGS sequence"/>
</dbReference>
<dbReference type="InterPro" id="IPR037523">
    <property type="entry name" value="VOC_core"/>
</dbReference>
<reference evidence="3 4" key="1">
    <citation type="submission" date="2015-03" db="EMBL/GenBank/DDBJ databases">
        <authorList>
            <consortium name="Pathogen Informatics"/>
            <person name="Murphy D."/>
        </authorList>
    </citation>
    <scope>NUCLEOTIDE SEQUENCE [LARGE SCALE GENOMIC DNA]</scope>
    <source>
        <strain evidence="3 4">IP27818</strain>
    </source>
</reference>
<dbReference type="PROSITE" id="PS51819">
    <property type="entry name" value="VOC"/>
    <property type="match status" value="1"/>
</dbReference>
<dbReference type="PANTHER" id="PTHR36113:SF6">
    <property type="entry name" value="FOSFOMYCIN RESISTANCE PROTEIN FOSX"/>
    <property type="match status" value="1"/>
</dbReference>
<dbReference type="EMBL" id="CPZF01000002">
    <property type="protein sequence ID" value="CNF38300.1"/>
    <property type="molecule type" value="Genomic_DNA"/>
</dbReference>
<evidence type="ECO:0000259" key="2">
    <source>
        <dbReference type="PROSITE" id="PS51819"/>
    </source>
</evidence>
<dbReference type="PANTHER" id="PTHR36113">
    <property type="entry name" value="LYASE, PUTATIVE-RELATED-RELATED"/>
    <property type="match status" value="1"/>
</dbReference>
<dbReference type="Pfam" id="PF00903">
    <property type="entry name" value="Glyoxalase"/>
    <property type="match status" value="1"/>
</dbReference>
<feature type="domain" description="VOC" evidence="2">
    <location>
        <begin position="6"/>
        <end position="129"/>
    </location>
</feature>
<dbReference type="Gene3D" id="3.10.180.10">
    <property type="entry name" value="2,3-Dihydroxybiphenyl 1,2-Dioxygenase, domain 1"/>
    <property type="match status" value="1"/>
</dbReference>
<evidence type="ECO:0000313" key="4">
    <source>
        <dbReference type="Proteomes" id="UP000041356"/>
    </source>
</evidence>
<dbReference type="GO" id="GO:0046872">
    <property type="term" value="F:metal ion binding"/>
    <property type="evidence" value="ECO:0007669"/>
    <property type="project" value="UniProtKB-KW"/>
</dbReference>
<dbReference type="SUPFAM" id="SSF54593">
    <property type="entry name" value="Glyoxalase/Bleomycin resistance protein/Dihydroxybiphenyl dioxygenase"/>
    <property type="match status" value="1"/>
</dbReference>
<name>A0A0E8LJY5_YEREN</name>
<dbReference type="InterPro" id="IPR029068">
    <property type="entry name" value="Glyas_Bleomycin-R_OHBP_Dase"/>
</dbReference>
<dbReference type="GO" id="GO:0016829">
    <property type="term" value="F:lyase activity"/>
    <property type="evidence" value="ECO:0007669"/>
    <property type="project" value="UniProtKB-KW"/>
</dbReference>
<proteinExistence type="predicted"/>
<dbReference type="CDD" id="cd08352">
    <property type="entry name" value="VOC_Bs_YwkD_like"/>
    <property type="match status" value="1"/>
</dbReference>
<protein>
    <submittedName>
        <fullName evidence="3">Lyase</fullName>
    </submittedName>
</protein>
<dbReference type="InterPro" id="IPR037478">
    <property type="entry name" value="YwkD-like_dom"/>
</dbReference>
<gene>
    <name evidence="3" type="primary">yaeR</name>
    <name evidence="3" type="ORF">ERS137939_01392</name>
</gene>
<dbReference type="InterPro" id="IPR051332">
    <property type="entry name" value="Fosfomycin_Res_Enzymes"/>
</dbReference>
<accession>A0A0E8LJY5</accession>
<dbReference type="KEGG" id="yew:CH47_277"/>
<evidence type="ECO:0000313" key="3">
    <source>
        <dbReference type="EMBL" id="CNF38300.1"/>
    </source>
</evidence>
<dbReference type="AlphaFoldDB" id="A0A0E8LJY5"/>
<dbReference type="KEGG" id="yef:FORC2_0884"/>
<comment type="caution">
    <text evidence="3">The sequence shown here is derived from an EMBL/GenBank/DDBJ whole genome shotgun (WGS) entry which is preliminary data.</text>
</comment>
<dbReference type="InterPro" id="IPR004360">
    <property type="entry name" value="Glyas_Fos-R_dOase_dom"/>
</dbReference>
<dbReference type="NCBIfam" id="NF008551">
    <property type="entry name" value="PRK11478.1"/>
    <property type="match status" value="1"/>
</dbReference>
<sequence>MLAIRQVHHIAIIGSDYQASKKFYCEVLGFSLMSEVYRETRDSWKADLALNGQYTIELFSFPSPAARPSRPEACGLRHLAFQVDDIELAVRELEGAGVICEAVRIDPYTQARFTFFNDPDGLPLELYELTAE</sequence>
<keyword evidence="3" id="KW-0456">Lyase</keyword>
<organism evidence="3 4">
    <name type="scientific">Yersinia enterocolitica</name>
    <dbReference type="NCBI Taxonomy" id="630"/>
    <lineage>
        <taxon>Bacteria</taxon>
        <taxon>Pseudomonadati</taxon>
        <taxon>Pseudomonadota</taxon>
        <taxon>Gammaproteobacteria</taxon>
        <taxon>Enterobacterales</taxon>
        <taxon>Yersiniaceae</taxon>
        <taxon>Yersinia</taxon>
    </lineage>
</organism>
<dbReference type="RefSeq" id="WP_005173167.1">
    <property type="nucleotide sequence ID" value="NZ_CAADJK010000001.1"/>
</dbReference>